<organism evidence="1 2">
    <name type="scientific">Oceanotoga teriensis</name>
    <dbReference type="NCBI Taxonomy" id="515440"/>
    <lineage>
        <taxon>Bacteria</taxon>
        <taxon>Thermotogati</taxon>
        <taxon>Thermotogota</taxon>
        <taxon>Thermotogae</taxon>
        <taxon>Petrotogales</taxon>
        <taxon>Petrotogaceae</taxon>
        <taxon>Oceanotoga</taxon>
    </lineage>
</organism>
<dbReference type="SUPFAM" id="SSF48371">
    <property type="entry name" value="ARM repeat"/>
    <property type="match status" value="1"/>
</dbReference>
<gene>
    <name evidence="1" type="ORF">C7380_10972</name>
</gene>
<evidence type="ECO:0000313" key="1">
    <source>
        <dbReference type="EMBL" id="PWJ92189.1"/>
    </source>
</evidence>
<dbReference type="InterPro" id="IPR014825">
    <property type="entry name" value="DNA_alkylation"/>
</dbReference>
<dbReference type="RefSeq" id="WP_109604912.1">
    <property type="nucleotide sequence ID" value="NZ_QGGI01000009.1"/>
</dbReference>
<proteinExistence type="predicted"/>
<dbReference type="EMBL" id="QGGI01000009">
    <property type="protein sequence ID" value="PWJ92189.1"/>
    <property type="molecule type" value="Genomic_DNA"/>
</dbReference>
<dbReference type="PANTHER" id="PTHR41291">
    <property type="entry name" value="DNA ALKYLATION REPAIR PROTEIN"/>
    <property type="match status" value="1"/>
</dbReference>
<dbReference type="InterPro" id="IPR016024">
    <property type="entry name" value="ARM-type_fold"/>
</dbReference>
<dbReference type="Gene3D" id="1.25.10.90">
    <property type="match status" value="1"/>
</dbReference>
<evidence type="ECO:0000313" key="2">
    <source>
        <dbReference type="Proteomes" id="UP000245921"/>
    </source>
</evidence>
<reference evidence="1 2" key="1">
    <citation type="submission" date="2018-05" db="EMBL/GenBank/DDBJ databases">
        <title>Genomic Encyclopedia of Type Strains, Phase IV (KMG-IV): sequencing the most valuable type-strain genomes for metagenomic binning, comparative biology and taxonomic classification.</title>
        <authorList>
            <person name="Goeker M."/>
        </authorList>
    </citation>
    <scope>NUCLEOTIDE SEQUENCE [LARGE SCALE GENOMIC DNA]</scope>
    <source>
        <strain evidence="1 2">DSM 24906</strain>
    </source>
</reference>
<protein>
    <submittedName>
        <fullName evidence="1">3-methyladenine DNA glycosylase AlkD</fullName>
    </submittedName>
</protein>
<sequence>MTSGDVLAIMQERGTEQNKKIYIKHGSGNKTLGVSFKDIKEIQKNIKKDHELSWELWKTEIPDAQILATMIADPKLMTEYQINKWIKDINYYVLADYFSSLISRTPFWMKKVKQWTNSEKEYIRRCGYGIISNYCKNSKEKDIDFLKAYLIKIEAEIHNSKNRAKEMMNNALISIGFFTPELKNMAIEAAKKIGNIEIDHGETKCKTYNAFEYLTKKEKFKKFKN</sequence>
<dbReference type="PANTHER" id="PTHR41291:SF1">
    <property type="entry name" value="DNA ALKYLATION REPAIR PROTEIN"/>
    <property type="match status" value="1"/>
</dbReference>
<dbReference type="AlphaFoldDB" id="A0AA45C6N7"/>
<accession>A0AA45C6N7</accession>
<dbReference type="Pfam" id="PF08713">
    <property type="entry name" value="DNA_alkylation"/>
    <property type="match status" value="1"/>
</dbReference>
<dbReference type="CDD" id="cd06561">
    <property type="entry name" value="AlkD_like"/>
    <property type="match status" value="1"/>
</dbReference>
<keyword evidence="2" id="KW-1185">Reference proteome</keyword>
<comment type="caution">
    <text evidence="1">The sequence shown here is derived from an EMBL/GenBank/DDBJ whole genome shotgun (WGS) entry which is preliminary data.</text>
</comment>
<name>A0AA45C6N7_9BACT</name>
<dbReference type="Proteomes" id="UP000245921">
    <property type="component" value="Unassembled WGS sequence"/>
</dbReference>